<dbReference type="STRING" id="1860122.A9404_00570"/>
<protein>
    <recommendedName>
        <fullName evidence="3">Thioredoxin domain-containing protein</fullName>
    </recommendedName>
</protein>
<feature type="compositionally biased region" description="Basic and acidic residues" evidence="2">
    <location>
        <begin position="1"/>
        <end position="28"/>
    </location>
</feature>
<dbReference type="InterPro" id="IPR017937">
    <property type="entry name" value="Thioredoxin_CS"/>
</dbReference>
<gene>
    <name evidence="4" type="ORF">A9404_00570</name>
</gene>
<name>A0A191ZDX4_9GAMM</name>
<dbReference type="AlphaFoldDB" id="A0A191ZDX4"/>
<evidence type="ECO:0000256" key="2">
    <source>
        <dbReference type="SAM" id="MobiDB-lite"/>
    </source>
</evidence>
<evidence type="ECO:0000259" key="3">
    <source>
        <dbReference type="PROSITE" id="PS51352"/>
    </source>
</evidence>
<dbReference type="EMBL" id="CP016027">
    <property type="protein sequence ID" value="ANJ66073.1"/>
    <property type="molecule type" value="Genomic_DNA"/>
</dbReference>
<evidence type="ECO:0000313" key="4">
    <source>
        <dbReference type="EMBL" id="ANJ66073.1"/>
    </source>
</evidence>
<proteinExistence type="predicted"/>
<feature type="domain" description="Thioredoxin" evidence="3">
    <location>
        <begin position="65"/>
        <end position="220"/>
    </location>
</feature>
<evidence type="ECO:0000313" key="5">
    <source>
        <dbReference type="Proteomes" id="UP000078596"/>
    </source>
</evidence>
<organism evidence="4 5">
    <name type="scientific">Halothiobacillus diazotrophicus</name>
    <dbReference type="NCBI Taxonomy" id="1860122"/>
    <lineage>
        <taxon>Bacteria</taxon>
        <taxon>Pseudomonadati</taxon>
        <taxon>Pseudomonadota</taxon>
        <taxon>Gammaproteobacteria</taxon>
        <taxon>Chromatiales</taxon>
        <taxon>Halothiobacillaceae</taxon>
        <taxon>Halothiobacillus</taxon>
    </lineage>
</organism>
<keyword evidence="5" id="KW-1185">Reference proteome</keyword>
<dbReference type="KEGG" id="haz:A9404_00570"/>
<reference evidence="4 5" key="1">
    <citation type="submission" date="2016-06" db="EMBL/GenBank/DDBJ databases">
        <title>Insight into the functional genes involving in sulfur oxidation in Pearl River water.</title>
        <authorList>
            <person name="Luo J."/>
            <person name="Tan X."/>
            <person name="Lin W."/>
        </authorList>
    </citation>
    <scope>NUCLEOTIDE SEQUENCE [LARGE SCALE GENOMIC DNA]</scope>
    <source>
        <strain evidence="4 5">LS2</strain>
    </source>
</reference>
<keyword evidence="1" id="KW-0676">Redox-active center</keyword>
<dbReference type="Gene3D" id="3.40.30.10">
    <property type="entry name" value="Glutaredoxin"/>
    <property type="match status" value="1"/>
</dbReference>
<accession>A0A191ZDX4</accession>
<dbReference type="Proteomes" id="UP000078596">
    <property type="component" value="Chromosome"/>
</dbReference>
<feature type="region of interest" description="Disordered" evidence="2">
    <location>
        <begin position="1"/>
        <end position="45"/>
    </location>
</feature>
<dbReference type="PROSITE" id="PS00194">
    <property type="entry name" value="THIOREDOXIN_1"/>
    <property type="match status" value="1"/>
</dbReference>
<evidence type="ECO:0000256" key="1">
    <source>
        <dbReference type="ARBA" id="ARBA00023284"/>
    </source>
</evidence>
<dbReference type="InterPro" id="IPR013766">
    <property type="entry name" value="Thioredoxin_domain"/>
</dbReference>
<sequence length="235" mass="26023">MPRALPRESAWKTRLESNDNIDRREKSADNPGAASAHGTRGSPMNHATLSARRPFWHLGAIALVAALLGTTPAHAEQPVDPMGPNAAVSFVDHLTDVPTDLAYMQAHKIPMMIFFHASYCGYCVAVDNEFIIPMRLDPKYKNRLLIRRVQVDADTKYIGIDGKKHDYPYLANKLHVRGVPYILFLAPDGSRITSIQGTAMDYYGYYLNQDIDLATDCAQHPKQKKCDGSADGPGL</sequence>
<dbReference type="GO" id="GO:0015036">
    <property type="term" value="F:disulfide oxidoreductase activity"/>
    <property type="evidence" value="ECO:0007669"/>
    <property type="project" value="UniProtKB-ARBA"/>
</dbReference>
<dbReference type="Pfam" id="PF13899">
    <property type="entry name" value="Thioredoxin_7"/>
    <property type="match status" value="1"/>
</dbReference>
<dbReference type="InterPro" id="IPR036249">
    <property type="entry name" value="Thioredoxin-like_sf"/>
</dbReference>
<dbReference type="OrthoDB" id="7066560at2"/>
<dbReference type="PROSITE" id="PS51352">
    <property type="entry name" value="THIOREDOXIN_2"/>
    <property type="match status" value="1"/>
</dbReference>
<dbReference type="SUPFAM" id="SSF52833">
    <property type="entry name" value="Thioredoxin-like"/>
    <property type="match status" value="1"/>
</dbReference>